<proteinExistence type="predicted"/>
<protein>
    <submittedName>
        <fullName evidence="1">Uncharacterized protein</fullName>
    </submittedName>
</protein>
<dbReference type="EMBL" id="CM026430">
    <property type="protein sequence ID" value="KAG0561988.1"/>
    <property type="molecule type" value="Genomic_DNA"/>
</dbReference>
<organism evidence="1 2">
    <name type="scientific">Ceratodon purpureus</name>
    <name type="common">Fire moss</name>
    <name type="synonym">Dicranum purpureum</name>
    <dbReference type="NCBI Taxonomy" id="3225"/>
    <lineage>
        <taxon>Eukaryota</taxon>
        <taxon>Viridiplantae</taxon>
        <taxon>Streptophyta</taxon>
        <taxon>Embryophyta</taxon>
        <taxon>Bryophyta</taxon>
        <taxon>Bryophytina</taxon>
        <taxon>Bryopsida</taxon>
        <taxon>Dicranidae</taxon>
        <taxon>Pseudoditrichales</taxon>
        <taxon>Ditrichaceae</taxon>
        <taxon>Ceratodon</taxon>
    </lineage>
</organism>
<accession>A0A8T0GW98</accession>
<comment type="caution">
    <text evidence="1">The sequence shown here is derived from an EMBL/GenBank/DDBJ whole genome shotgun (WGS) entry which is preliminary data.</text>
</comment>
<gene>
    <name evidence="1" type="ORF">KC19_9G108600</name>
</gene>
<sequence>MRRNLEKKSREDRDCARRRVLRVCFAACHRRLLMQIPEDVWFEVLISKSLTLKGQIYTLFAF</sequence>
<evidence type="ECO:0000313" key="2">
    <source>
        <dbReference type="Proteomes" id="UP000822688"/>
    </source>
</evidence>
<evidence type="ECO:0000313" key="1">
    <source>
        <dbReference type="EMBL" id="KAG0561988.1"/>
    </source>
</evidence>
<reference evidence="1" key="1">
    <citation type="submission" date="2020-06" db="EMBL/GenBank/DDBJ databases">
        <title>WGS assembly of Ceratodon purpureus strain R40.</title>
        <authorList>
            <person name="Carey S.B."/>
            <person name="Jenkins J."/>
            <person name="Shu S."/>
            <person name="Lovell J.T."/>
            <person name="Sreedasyam A."/>
            <person name="Maumus F."/>
            <person name="Tiley G.P."/>
            <person name="Fernandez-Pozo N."/>
            <person name="Barry K."/>
            <person name="Chen C."/>
            <person name="Wang M."/>
            <person name="Lipzen A."/>
            <person name="Daum C."/>
            <person name="Saski C.A."/>
            <person name="Payton A.C."/>
            <person name="Mcbreen J.C."/>
            <person name="Conrad R.E."/>
            <person name="Kollar L.M."/>
            <person name="Olsson S."/>
            <person name="Huttunen S."/>
            <person name="Landis J.B."/>
            <person name="Wickett N.J."/>
            <person name="Johnson M.G."/>
            <person name="Rensing S.A."/>
            <person name="Grimwood J."/>
            <person name="Schmutz J."/>
            <person name="Mcdaniel S.F."/>
        </authorList>
    </citation>
    <scope>NUCLEOTIDE SEQUENCE</scope>
    <source>
        <strain evidence="1">R40</strain>
    </source>
</reference>
<dbReference type="AlphaFoldDB" id="A0A8T0GW98"/>
<name>A0A8T0GW98_CERPU</name>
<keyword evidence="2" id="KW-1185">Reference proteome</keyword>
<dbReference type="Proteomes" id="UP000822688">
    <property type="component" value="Chromosome 9"/>
</dbReference>